<evidence type="ECO:0000259" key="3">
    <source>
        <dbReference type="SMART" id="SM00478"/>
    </source>
</evidence>
<dbReference type="AlphaFoldDB" id="A0A381R9X7"/>
<reference evidence="5" key="1">
    <citation type="submission" date="2018-05" db="EMBL/GenBank/DDBJ databases">
        <authorList>
            <person name="Lanie J.A."/>
            <person name="Ng W.-L."/>
            <person name="Kazmierczak K.M."/>
            <person name="Andrzejewski T.M."/>
            <person name="Davidsen T.M."/>
            <person name="Wayne K.J."/>
            <person name="Tettelin H."/>
            <person name="Glass J.I."/>
            <person name="Rusch D."/>
            <person name="Podicherti R."/>
            <person name="Tsui H.-C.T."/>
            <person name="Winkler M.E."/>
        </authorList>
    </citation>
    <scope>NUCLEOTIDE SEQUENCE</scope>
</reference>
<dbReference type="GO" id="GO:0032131">
    <property type="term" value="F:alkylated DNA binding"/>
    <property type="evidence" value="ECO:0007669"/>
    <property type="project" value="TreeGrafter"/>
</dbReference>
<dbReference type="GO" id="GO:0006307">
    <property type="term" value="P:DNA alkylation repair"/>
    <property type="evidence" value="ECO:0007669"/>
    <property type="project" value="TreeGrafter"/>
</dbReference>
<dbReference type="Pfam" id="PF06029">
    <property type="entry name" value="AlkA_N"/>
    <property type="match status" value="1"/>
</dbReference>
<dbReference type="GO" id="GO:0043916">
    <property type="term" value="F:DNA-7-methylguanine glycosylase activity"/>
    <property type="evidence" value="ECO:0007669"/>
    <property type="project" value="TreeGrafter"/>
</dbReference>
<feature type="domain" description="DNA-3-methyladenine glycosylase AlkA N-terminal" evidence="4">
    <location>
        <begin position="24"/>
        <end position="141"/>
    </location>
</feature>
<proteinExistence type="predicted"/>
<dbReference type="SUPFAM" id="SSF55945">
    <property type="entry name" value="TATA-box binding protein-like"/>
    <property type="match status" value="1"/>
</dbReference>
<organism evidence="5">
    <name type="scientific">marine metagenome</name>
    <dbReference type="NCBI Taxonomy" id="408172"/>
    <lineage>
        <taxon>unclassified sequences</taxon>
        <taxon>metagenomes</taxon>
        <taxon>ecological metagenomes</taxon>
    </lineage>
</organism>
<dbReference type="InterPro" id="IPR011257">
    <property type="entry name" value="DNA_glycosylase"/>
</dbReference>
<dbReference type="GO" id="GO:0032993">
    <property type="term" value="C:protein-DNA complex"/>
    <property type="evidence" value="ECO:0007669"/>
    <property type="project" value="TreeGrafter"/>
</dbReference>
<dbReference type="Gene3D" id="3.30.310.20">
    <property type="entry name" value="DNA-3-methyladenine glycosylase AlkA, N-terminal domain"/>
    <property type="match status" value="1"/>
</dbReference>
<dbReference type="Gene3D" id="1.10.1670.10">
    <property type="entry name" value="Helix-hairpin-Helix base-excision DNA repair enzymes (C-terminal)"/>
    <property type="match status" value="1"/>
</dbReference>
<keyword evidence="2" id="KW-0234">DNA repair</keyword>
<evidence type="ECO:0000313" key="5">
    <source>
        <dbReference type="EMBL" id="SUZ88024.1"/>
    </source>
</evidence>
<dbReference type="InterPro" id="IPR010316">
    <property type="entry name" value="AlkA_N"/>
</dbReference>
<dbReference type="GO" id="GO:0008725">
    <property type="term" value="F:DNA-3-methyladenine glycosylase activity"/>
    <property type="evidence" value="ECO:0007669"/>
    <property type="project" value="TreeGrafter"/>
</dbReference>
<gene>
    <name evidence="5" type="ORF">METZ01_LOCUS40878</name>
</gene>
<protein>
    <recommendedName>
        <fullName evidence="6">HhH-GPD domain-containing protein</fullName>
    </recommendedName>
</protein>
<evidence type="ECO:0000259" key="4">
    <source>
        <dbReference type="SMART" id="SM01009"/>
    </source>
</evidence>
<keyword evidence="1" id="KW-0227">DNA damage</keyword>
<dbReference type="InterPro" id="IPR037046">
    <property type="entry name" value="AlkA_N_sf"/>
</dbReference>
<evidence type="ECO:0000256" key="2">
    <source>
        <dbReference type="ARBA" id="ARBA00023204"/>
    </source>
</evidence>
<evidence type="ECO:0008006" key="6">
    <source>
        <dbReference type="Google" id="ProtNLM"/>
    </source>
</evidence>
<dbReference type="Gene3D" id="1.10.340.30">
    <property type="entry name" value="Hypothetical protein, domain 2"/>
    <property type="match status" value="1"/>
</dbReference>
<dbReference type="GO" id="GO:0005737">
    <property type="term" value="C:cytoplasm"/>
    <property type="evidence" value="ECO:0007669"/>
    <property type="project" value="TreeGrafter"/>
</dbReference>
<dbReference type="CDD" id="cd00056">
    <property type="entry name" value="ENDO3c"/>
    <property type="match status" value="1"/>
</dbReference>
<dbReference type="PANTHER" id="PTHR43003">
    <property type="entry name" value="DNA-3-METHYLADENINE GLYCOSYLASE"/>
    <property type="match status" value="1"/>
</dbReference>
<dbReference type="InterPro" id="IPR023170">
    <property type="entry name" value="HhH_base_excis_C"/>
</dbReference>
<accession>A0A381R9X7</accession>
<dbReference type="SMART" id="SM01009">
    <property type="entry name" value="AlkA_N"/>
    <property type="match status" value="1"/>
</dbReference>
<evidence type="ECO:0000256" key="1">
    <source>
        <dbReference type="ARBA" id="ARBA00022763"/>
    </source>
</evidence>
<dbReference type="SMART" id="SM00478">
    <property type="entry name" value="ENDO3c"/>
    <property type="match status" value="1"/>
</dbReference>
<dbReference type="InterPro" id="IPR003265">
    <property type="entry name" value="HhH-GPD_domain"/>
</dbReference>
<feature type="domain" description="HhH-GPD" evidence="3">
    <location>
        <begin position="151"/>
        <end position="310"/>
    </location>
</feature>
<dbReference type="GO" id="GO:0006285">
    <property type="term" value="P:base-excision repair, AP site formation"/>
    <property type="evidence" value="ECO:0007669"/>
    <property type="project" value="TreeGrafter"/>
</dbReference>
<name>A0A381R9X7_9ZZZZ</name>
<dbReference type="EMBL" id="UINC01001749">
    <property type="protein sequence ID" value="SUZ88024.1"/>
    <property type="molecule type" value="Genomic_DNA"/>
</dbReference>
<dbReference type="Pfam" id="PF00730">
    <property type="entry name" value="HhH-GPD"/>
    <property type="match status" value="1"/>
</dbReference>
<dbReference type="SUPFAM" id="SSF48150">
    <property type="entry name" value="DNA-glycosylase"/>
    <property type="match status" value="1"/>
</dbReference>
<dbReference type="InterPro" id="IPR051912">
    <property type="entry name" value="Alkylbase_DNA_Glycosylase/TA"/>
</dbReference>
<dbReference type="PANTHER" id="PTHR43003:SF13">
    <property type="entry name" value="DNA-3-METHYLADENINE GLYCOSYLASE 2"/>
    <property type="match status" value="1"/>
</dbReference>
<sequence length="322" mass="36764">MLLNSDDYKSARMNRDSRESRLIEFTFSYLPPFDWRSMLAFLNYRSIPGVEHITENSYSRTIRHDGTEGDFRVDFEDGTNQVRAYINYSNTRRLSSVIDRIRSIFDLHIDSSLIDRHLARDKLLQPMVKQFPGLRVPGCWDGFELAVRAILGQQVSVKSASTLVARIADRYGKAYKSAIPELTHVFPSAATLAEGNLSQMGIINQRMAAIQSVARLIDEGHLRIDSTSNAETFMQLICEIKGIGEWTAHYIAMRGLNNPDAFPYSDLILRRAASQGDKSNTLTGRQLLARGIPWQPWRSYAVILLWRYYQHTQQILGSQIRS</sequence>